<sequence>MASGSSSPMLIASFLALFLFSAGTGARAAQQAPTASPAAKAPALDQVCGRLGSYYVTPALCASALCADPSAPCRAARDAPAVAALAARLAADNATAARDSIEAALLSSPSPSPEGPAAAPAGANTSAAAAARSCLQLYAGAVPALRWAAQAVAAGRYRGAREVLQAAQYVAAGCEGMAGDAAAALPRENGGFGDMAFVAHAVVASMAAD</sequence>
<comment type="similarity">
    <text evidence="3">Belongs to the PMEI family.</text>
</comment>
<proteinExistence type="inferred from homology"/>
<dbReference type="EMBL" id="CM016554">
    <property type="protein sequence ID" value="TKW29445.1"/>
    <property type="molecule type" value="Genomic_DNA"/>
</dbReference>
<feature type="domain" description="Pectinesterase inhibitor" evidence="5">
    <location>
        <begin position="44"/>
        <end position="177"/>
    </location>
</feature>
<dbReference type="PANTHER" id="PTHR35357:SF24">
    <property type="entry name" value="OS04G0587200 PROTEIN"/>
    <property type="match status" value="1"/>
</dbReference>
<dbReference type="InterPro" id="IPR035513">
    <property type="entry name" value="Invertase/methylesterase_inhib"/>
</dbReference>
<accession>A0A4U6VKW2</accession>
<dbReference type="Proteomes" id="UP000298652">
    <property type="component" value="Chromosome 3"/>
</dbReference>
<gene>
    <name evidence="6" type="ORF">SEVIR_3G394600v2</name>
</gene>
<organism evidence="6 7">
    <name type="scientific">Setaria viridis</name>
    <name type="common">Green bristlegrass</name>
    <name type="synonym">Setaria italica subsp. viridis</name>
    <dbReference type="NCBI Taxonomy" id="4556"/>
    <lineage>
        <taxon>Eukaryota</taxon>
        <taxon>Viridiplantae</taxon>
        <taxon>Streptophyta</taxon>
        <taxon>Embryophyta</taxon>
        <taxon>Tracheophyta</taxon>
        <taxon>Spermatophyta</taxon>
        <taxon>Magnoliopsida</taxon>
        <taxon>Liliopsida</taxon>
        <taxon>Poales</taxon>
        <taxon>Poaceae</taxon>
        <taxon>PACMAD clade</taxon>
        <taxon>Panicoideae</taxon>
        <taxon>Panicodae</taxon>
        <taxon>Paniceae</taxon>
        <taxon>Cenchrinae</taxon>
        <taxon>Setaria</taxon>
    </lineage>
</organism>
<evidence type="ECO:0000256" key="3">
    <source>
        <dbReference type="ARBA" id="ARBA00038471"/>
    </source>
</evidence>
<keyword evidence="1 4" id="KW-0732">Signal</keyword>
<protein>
    <recommendedName>
        <fullName evidence="5">Pectinesterase inhibitor domain-containing protein</fullName>
    </recommendedName>
</protein>
<dbReference type="PANTHER" id="PTHR35357">
    <property type="entry name" value="OS02G0537100 PROTEIN"/>
    <property type="match status" value="1"/>
</dbReference>
<dbReference type="Pfam" id="PF04043">
    <property type="entry name" value="PMEI"/>
    <property type="match status" value="1"/>
</dbReference>
<name>A0A4U6VKW2_SETVI</name>
<dbReference type="InterPro" id="IPR006501">
    <property type="entry name" value="Pectinesterase_inhib_dom"/>
</dbReference>
<evidence type="ECO:0000256" key="1">
    <source>
        <dbReference type="ARBA" id="ARBA00022729"/>
    </source>
</evidence>
<dbReference type="AlphaFoldDB" id="A0A4U6VKW2"/>
<evidence type="ECO:0000256" key="4">
    <source>
        <dbReference type="SAM" id="SignalP"/>
    </source>
</evidence>
<evidence type="ECO:0000313" key="6">
    <source>
        <dbReference type="EMBL" id="TKW29445.1"/>
    </source>
</evidence>
<reference evidence="6" key="1">
    <citation type="submission" date="2019-03" db="EMBL/GenBank/DDBJ databases">
        <title>WGS assembly of Setaria viridis.</title>
        <authorList>
            <person name="Huang P."/>
            <person name="Jenkins J."/>
            <person name="Grimwood J."/>
            <person name="Barry K."/>
            <person name="Healey A."/>
            <person name="Mamidi S."/>
            <person name="Sreedasyam A."/>
            <person name="Shu S."/>
            <person name="Feldman M."/>
            <person name="Wu J."/>
            <person name="Yu Y."/>
            <person name="Chen C."/>
            <person name="Johnson J."/>
            <person name="Rokhsar D."/>
            <person name="Baxter I."/>
            <person name="Schmutz J."/>
            <person name="Brutnell T."/>
            <person name="Kellogg E."/>
        </authorList>
    </citation>
    <scope>NUCLEOTIDE SEQUENCE [LARGE SCALE GENOMIC DNA]</scope>
</reference>
<dbReference type="GO" id="GO:0004857">
    <property type="term" value="F:enzyme inhibitor activity"/>
    <property type="evidence" value="ECO:0007669"/>
    <property type="project" value="InterPro"/>
</dbReference>
<dbReference type="FunFam" id="1.20.140.40:FF:000040">
    <property type="entry name" value="Uncharacterized protein"/>
    <property type="match status" value="1"/>
</dbReference>
<feature type="signal peptide" evidence="4">
    <location>
        <begin position="1"/>
        <end position="28"/>
    </location>
</feature>
<feature type="chain" id="PRO_5020581299" description="Pectinesterase inhibitor domain-containing protein" evidence="4">
    <location>
        <begin position="29"/>
        <end position="209"/>
    </location>
</feature>
<evidence type="ECO:0000256" key="2">
    <source>
        <dbReference type="ARBA" id="ARBA00023157"/>
    </source>
</evidence>
<dbReference type="Gene3D" id="1.20.140.40">
    <property type="entry name" value="Invertase/pectin methylesterase inhibitor family protein"/>
    <property type="match status" value="1"/>
</dbReference>
<dbReference type="Gramene" id="TKW29445">
    <property type="protein sequence ID" value="TKW29445"/>
    <property type="gene ID" value="SEVIR_3G394600v2"/>
</dbReference>
<keyword evidence="7" id="KW-1185">Reference proteome</keyword>
<dbReference type="OMA" id="PSLCESA"/>
<evidence type="ECO:0000259" key="5">
    <source>
        <dbReference type="Pfam" id="PF04043"/>
    </source>
</evidence>
<evidence type="ECO:0000313" key="7">
    <source>
        <dbReference type="Proteomes" id="UP000298652"/>
    </source>
</evidence>
<keyword evidence="2" id="KW-1015">Disulfide bond</keyword>
<dbReference type="SUPFAM" id="SSF101148">
    <property type="entry name" value="Plant invertase/pectin methylesterase inhibitor"/>
    <property type="match status" value="1"/>
</dbReference>